<name>A0A120LHC7_ALCXX</name>
<accession>A0A120LHC7</accession>
<dbReference type="Proteomes" id="UP000060602">
    <property type="component" value="Chromosome"/>
</dbReference>
<dbReference type="EMBL" id="CP014060">
    <property type="protein sequence ID" value="AMG36833.1"/>
    <property type="molecule type" value="Genomic_DNA"/>
</dbReference>
<feature type="signal peptide" evidence="1">
    <location>
        <begin position="1"/>
        <end position="23"/>
    </location>
</feature>
<organism evidence="2 3">
    <name type="scientific">Alcaligenes xylosoxydans xylosoxydans</name>
    <name type="common">Achromobacter xylosoxidans</name>
    <dbReference type="NCBI Taxonomy" id="85698"/>
    <lineage>
        <taxon>Bacteria</taxon>
        <taxon>Pseudomonadati</taxon>
        <taxon>Pseudomonadota</taxon>
        <taxon>Betaproteobacteria</taxon>
        <taxon>Burkholderiales</taxon>
        <taxon>Alcaligenaceae</taxon>
        <taxon>Achromobacter</taxon>
    </lineage>
</organism>
<dbReference type="RefSeq" id="WP_061072250.1">
    <property type="nucleotide sequence ID" value="NZ_CP014060.2"/>
</dbReference>
<evidence type="ECO:0000256" key="1">
    <source>
        <dbReference type="SAM" id="SignalP"/>
    </source>
</evidence>
<reference evidence="3" key="1">
    <citation type="submission" date="2015-12" db="EMBL/GenBank/DDBJ databases">
        <title>FDA dAtabase for Regulatory Grade micrObial Sequences (FDA-ARGOS): Supporting development and validation of Infectious Disease Dx tests.</title>
        <authorList>
            <person name="Case J."/>
            <person name="Tallon L."/>
            <person name="Sadzewicz L."/>
            <person name="Sengamalay N."/>
            <person name="Ott S."/>
            <person name="Godinez A."/>
            <person name="Nagaraj S."/>
            <person name="Nadendla S."/>
            <person name="Sichtig H."/>
        </authorList>
    </citation>
    <scope>NUCLEOTIDE SEQUENCE [LARGE SCALE GENOMIC DNA]</scope>
    <source>
        <strain evidence="3">FDAARGOS_147</strain>
    </source>
</reference>
<keyword evidence="1" id="KW-0732">Signal</keyword>
<protein>
    <submittedName>
        <fullName evidence="2">Uncharacterized protein</fullName>
    </submittedName>
</protein>
<sequence>MRIRAALLLCPLVLALHAPAALADTRVQSLDQVPGAIKTQDARKMYDSQMSGAPRPDGLGTQLPAGFSSDFLLRQLAPGQNPKRLLVAGAKAWPQRPGAYVALVCLAASAERAERLKKFGDGDCSSLSHDEDRTDVWVGVFDSAPGAAPRLVARTESPVTTPTDWSDTDIEPPIDLAMQDAGAPMLSTPASWKRFDLAPYRIAPDNTAFGLRAGWSEGYSGGGADFEALYLFRIDGATLRVVFARPMSFVKSIAGDWNPDGTREHDESDASNSLVILPGKTGGYFDIQLRQQGGKWKRTFKWSAQKQAYE</sequence>
<proteinExistence type="predicted"/>
<evidence type="ECO:0000313" key="3">
    <source>
        <dbReference type="Proteomes" id="UP000060602"/>
    </source>
</evidence>
<gene>
    <name evidence="2" type="ORF">AL504_12840</name>
</gene>
<feature type="chain" id="PRO_5007167486" evidence="1">
    <location>
        <begin position="24"/>
        <end position="310"/>
    </location>
</feature>
<evidence type="ECO:0000313" key="2">
    <source>
        <dbReference type="EMBL" id="AMG36833.1"/>
    </source>
</evidence>
<dbReference type="AlphaFoldDB" id="A0A120LHC7"/>